<organism evidence="1">
    <name type="scientific">Flavobacterium sp. WC2429</name>
    <dbReference type="NCBI Taxonomy" id="3234140"/>
    <lineage>
        <taxon>Bacteria</taxon>
        <taxon>Pseudomonadati</taxon>
        <taxon>Bacteroidota</taxon>
        <taxon>Flavobacteriia</taxon>
        <taxon>Flavobacteriales</taxon>
        <taxon>Flavobacteriaceae</taxon>
        <taxon>Flavobacterium</taxon>
    </lineage>
</organism>
<dbReference type="RefSeq" id="WP_369765648.1">
    <property type="nucleotide sequence ID" value="NZ_CP165627.1"/>
</dbReference>
<protein>
    <recommendedName>
        <fullName evidence="2">Lipopolysaccharide biosynthesis protein</fullName>
    </recommendedName>
</protein>
<proteinExistence type="predicted"/>
<evidence type="ECO:0008006" key="2">
    <source>
        <dbReference type="Google" id="ProtNLM"/>
    </source>
</evidence>
<gene>
    <name evidence="1" type="ORF">AB3G32_01580</name>
</gene>
<reference evidence="1" key="1">
    <citation type="submission" date="2024-07" db="EMBL/GenBank/DDBJ databases">
        <authorList>
            <person name="Biller S.J."/>
        </authorList>
    </citation>
    <scope>NUCLEOTIDE SEQUENCE</scope>
    <source>
        <strain evidence="1">WC2429</strain>
    </source>
</reference>
<evidence type="ECO:0000313" key="1">
    <source>
        <dbReference type="EMBL" id="XDV02362.1"/>
    </source>
</evidence>
<name>A0AB39WMW2_9FLAO</name>
<dbReference type="AlphaFoldDB" id="A0AB39WMW2"/>
<accession>A0AB39WMW2</accession>
<sequence length="345" mass="40715">MELKILKDKKILFISVQTFNYEKAIADKLRSLGAEVDYYDERPTNSIFVKGIIRLRRSLYQNTINKYYNRILAQIVDGNYDYLFVIKGEVIPAFFLEEFRKRNLKCEFIFYTWDSFNNNPHGQSILKYFDKKFTFDNFDANTFNLSFRPLFFIDEYDELNGAKSEVIKQDLLFLGTAHSDRYKISSEAVGWCNENNLKAYAYYFMPSRLVFIFKSIFDPSFKGFEYRKLSFSSLSILDIIALYKQSSVILDVNHPGQKGLTMRTFEALGAGKKLITTNPDIKKYLFYNEKNIFIIDRKNIVLEKSFFETPFVPINEELRNAMSLTGWLKMLFVETKENYWIANIK</sequence>
<dbReference type="EMBL" id="CP165627">
    <property type="protein sequence ID" value="XDV02362.1"/>
    <property type="molecule type" value="Genomic_DNA"/>
</dbReference>